<dbReference type="InterPro" id="IPR031730">
    <property type="entry name" value="Carbam_trans_C"/>
</dbReference>
<dbReference type="InterPro" id="IPR051338">
    <property type="entry name" value="NodU/CmcH_Carbamoyltrnsfr"/>
</dbReference>
<protein>
    <recommendedName>
        <fullName evidence="1">Carbamoyltransferase C-terminal domain-containing protein</fullName>
    </recommendedName>
</protein>
<dbReference type="Pfam" id="PF16861">
    <property type="entry name" value="Carbam_trans_C"/>
    <property type="match status" value="1"/>
</dbReference>
<organism evidence="2">
    <name type="scientific">marine metagenome</name>
    <dbReference type="NCBI Taxonomy" id="408172"/>
    <lineage>
        <taxon>unclassified sequences</taxon>
        <taxon>metagenomes</taxon>
        <taxon>ecological metagenomes</taxon>
    </lineage>
</organism>
<dbReference type="PANTHER" id="PTHR34847">
    <property type="entry name" value="NODULATION PROTEIN U"/>
    <property type="match status" value="1"/>
</dbReference>
<sequence>RIQTVTREQNKNYYDLIERFYKVTEVPIIFNTSFNLGGDSLVETIYDAIDTCNRSEINYLYVPEDQDINIPYSMILPKEFGEDEDDGQ</sequence>
<reference evidence="2" key="1">
    <citation type="submission" date="2018-05" db="EMBL/GenBank/DDBJ databases">
        <authorList>
            <person name="Lanie J.A."/>
            <person name="Ng W.-L."/>
            <person name="Kazmierczak K.M."/>
            <person name="Andrzejewski T.M."/>
            <person name="Davidsen T.M."/>
            <person name="Wayne K.J."/>
            <person name="Tettelin H."/>
            <person name="Glass J.I."/>
            <person name="Rusch D."/>
            <person name="Podicherti R."/>
            <person name="Tsui H.-C.T."/>
            <person name="Winkler M.E."/>
        </authorList>
    </citation>
    <scope>NUCLEOTIDE SEQUENCE</scope>
</reference>
<name>A0A381X4U1_9ZZZZ</name>
<dbReference type="AlphaFoldDB" id="A0A381X4U1"/>
<gene>
    <name evidence="2" type="ORF">METZ01_LOCUS112623</name>
</gene>
<feature type="non-terminal residue" evidence="2">
    <location>
        <position position="1"/>
    </location>
</feature>
<evidence type="ECO:0000313" key="2">
    <source>
        <dbReference type="EMBL" id="SVA59769.1"/>
    </source>
</evidence>
<dbReference type="EMBL" id="UINC01013923">
    <property type="protein sequence ID" value="SVA59769.1"/>
    <property type="molecule type" value="Genomic_DNA"/>
</dbReference>
<dbReference type="InterPro" id="IPR038152">
    <property type="entry name" value="Carbam_trans_C_sf"/>
</dbReference>
<evidence type="ECO:0000259" key="1">
    <source>
        <dbReference type="Pfam" id="PF16861"/>
    </source>
</evidence>
<dbReference type="PANTHER" id="PTHR34847:SF1">
    <property type="entry name" value="NODULATION PROTEIN U"/>
    <property type="match status" value="1"/>
</dbReference>
<feature type="domain" description="Carbamoyltransferase C-terminal" evidence="1">
    <location>
        <begin position="1"/>
        <end position="62"/>
    </location>
</feature>
<accession>A0A381X4U1</accession>
<dbReference type="Gene3D" id="3.90.870.20">
    <property type="entry name" value="Carbamoyltransferase, C-terminal domain"/>
    <property type="match status" value="1"/>
</dbReference>
<proteinExistence type="predicted"/>